<dbReference type="HOGENOM" id="CLU_019628_2_0_1"/>
<feature type="compositionally biased region" description="Basic and acidic residues" evidence="3">
    <location>
        <begin position="142"/>
        <end position="152"/>
    </location>
</feature>
<organism evidence="4 5">
    <name type="scientific">Oryza rufipogon</name>
    <name type="common">Brownbeard rice</name>
    <name type="synonym">Asian wild rice</name>
    <dbReference type="NCBI Taxonomy" id="4529"/>
    <lineage>
        <taxon>Eukaryota</taxon>
        <taxon>Viridiplantae</taxon>
        <taxon>Streptophyta</taxon>
        <taxon>Embryophyta</taxon>
        <taxon>Tracheophyta</taxon>
        <taxon>Spermatophyta</taxon>
        <taxon>Magnoliopsida</taxon>
        <taxon>Liliopsida</taxon>
        <taxon>Poales</taxon>
        <taxon>Poaceae</taxon>
        <taxon>BOP clade</taxon>
        <taxon>Oryzoideae</taxon>
        <taxon>Oryzeae</taxon>
        <taxon>Oryzinae</taxon>
        <taxon>Oryza</taxon>
    </lineage>
</organism>
<feature type="region of interest" description="Disordered" evidence="3">
    <location>
        <begin position="129"/>
        <end position="152"/>
    </location>
</feature>
<dbReference type="InterPro" id="IPR042086">
    <property type="entry name" value="MeTrfase_capping"/>
</dbReference>
<dbReference type="GO" id="GO:0008168">
    <property type="term" value="F:methyltransferase activity"/>
    <property type="evidence" value="ECO:0007669"/>
    <property type="project" value="InterPro"/>
</dbReference>
<evidence type="ECO:0000256" key="3">
    <source>
        <dbReference type="SAM" id="MobiDB-lite"/>
    </source>
</evidence>
<dbReference type="Gene3D" id="3.40.50.150">
    <property type="entry name" value="Vaccinia Virus protein VP39"/>
    <property type="match status" value="1"/>
</dbReference>
<dbReference type="InterPro" id="IPR029063">
    <property type="entry name" value="SAM-dependent_MTases_sf"/>
</dbReference>
<accession>A0A0E0PVP3</accession>
<protein>
    <submittedName>
        <fullName evidence="4">Uncharacterized protein</fullName>
    </submittedName>
</protein>
<reference evidence="4" key="2">
    <citation type="submission" date="2015-06" db="UniProtKB">
        <authorList>
            <consortium name="EnsemblPlants"/>
        </authorList>
    </citation>
    <scope>IDENTIFICATION</scope>
</reference>
<dbReference type="Proteomes" id="UP000008022">
    <property type="component" value="Unassembled WGS sequence"/>
</dbReference>
<dbReference type="EnsemblPlants" id="ORUFI06G09360.1">
    <property type="protein sequence ID" value="ORUFI06G09360.1"/>
    <property type="gene ID" value="ORUFI06G09360"/>
</dbReference>
<keyword evidence="1" id="KW-0479">Metal-binding</keyword>
<evidence type="ECO:0000256" key="1">
    <source>
        <dbReference type="ARBA" id="ARBA00022723"/>
    </source>
</evidence>
<dbReference type="OMA" id="CARIGHR"/>
<dbReference type="Pfam" id="PF03492">
    <property type="entry name" value="Methyltransf_7"/>
    <property type="match status" value="2"/>
</dbReference>
<evidence type="ECO:0000313" key="4">
    <source>
        <dbReference type="EnsemblPlants" id="ORUFI06G09360.1"/>
    </source>
</evidence>
<proteinExistence type="predicted"/>
<evidence type="ECO:0000313" key="5">
    <source>
        <dbReference type="Proteomes" id="UP000008022"/>
    </source>
</evidence>
<dbReference type="PANTHER" id="PTHR31009">
    <property type="entry name" value="S-ADENOSYL-L-METHIONINE:CARBOXYL METHYLTRANSFERASE FAMILY PROTEIN"/>
    <property type="match status" value="1"/>
</dbReference>
<dbReference type="SUPFAM" id="SSF53335">
    <property type="entry name" value="S-adenosyl-L-methionine-dependent methyltransferases"/>
    <property type="match status" value="1"/>
</dbReference>
<name>A0A0E0PVP3_ORYRU</name>
<sequence length="393" mass="44860">MIEEAIQEVYTALLPKTILVADMGCPSGPNTLVFISEVIKVISKYCASIGHHPVDLQFFLNDLPGNDFNYLFKSLEQLDNLVTKDQDQEADTLPQYYVVGLPRSYYTRVLPDKSVHLFHSSYSLHWLSPDEGGRGQSTRRGHGGEGRGEGSKIRSPWLWAMLSRTRRGRCKNQSMFKERCEKEPQNEGNVYIAVTTPEEVIKLYQEQFEKEFLNFLELRSEELISGGKMVLTFLGRKNDNIFDEDKNILYELISQALQSLVIEGLVEKEMLDSFNIPLYGPSVNEVRTAIMQQKLFSINHIKILESSWDPQDDEFEGHTVLDPVESGVNVAKSIRAVMERLFATHFGESIMPLLFSRFASNVTEYIEKNTTRKSIFPNVGVLFSQADMTHRVK</sequence>
<dbReference type="InterPro" id="IPR005299">
    <property type="entry name" value="MeTrfase_7"/>
</dbReference>
<dbReference type="Gramene" id="ORUFI06G09360.1">
    <property type="protein sequence ID" value="ORUFI06G09360.1"/>
    <property type="gene ID" value="ORUFI06G09360"/>
</dbReference>
<dbReference type="GO" id="GO:0046872">
    <property type="term" value="F:metal ion binding"/>
    <property type="evidence" value="ECO:0007669"/>
    <property type="project" value="UniProtKB-KW"/>
</dbReference>
<dbReference type="eggNOG" id="ENOG502QQVK">
    <property type="taxonomic scope" value="Eukaryota"/>
</dbReference>
<reference evidence="5" key="1">
    <citation type="submission" date="2013-06" db="EMBL/GenBank/DDBJ databases">
        <authorList>
            <person name="Zhao Q."/>
        </authorList>
    </citation>
    <scope>NUCLEOTIDE SEQUENCE</scope>
    <source>
        <strain evidence="5">cv. W1943</strain>
    </source>
</reference>
<keyword evidence="2" id="KW-0460">Magnesium</keyword>
<keyword evidence="5" id="KW-1185">Reference proteome</keyword>
<evidence type="ECO:0000256" key="2">
    <source>
        <dbReference type="ARBA" id="ARBA00022842"/>
    </source>
</evidence>
<dbReference type="AlphaFoldDB" id="A0A0E0PVP3"/>
<dbReference type="Gene3D" id="1.10.1200.270">
    <property type="entry name" value="Methyltransferase, alpha-helical capping domain"/>
    <property type="match status" value="1"/>
</dbReference>